<evidence type="ECO:0000313" key="2">
    <source>
        <dbReference type="Proteomes" id="UP000297734"/>
    </source>
</evidence>
<name>A0A4Z0B447_9PSED</name>
<gene>
    <name evidence="1" type="ORF">DYL61_16470</name>
</gene>
<dbReference type="Proteomes" id="UP000297734">
    <property type="component" value="Unassembled WGS sequence"/>
</dbReference>
<accession>A0A4Z0B447</accession>
<comment type="caution">
    <text evidence="1">The sequence shown here is derived from an EMBL/GenBank/DDBJ whole genome shotgun (WGS) entry which is preliminary data.</text>
</comment>
<sequence length="110" mass="12641">MNNVLNFPRPQATVHINDETMSLLTNEQLAYRIWELLDSAVEMIGCPDDQESRDNWHFNQQEAFGSALEAQICARVLARRIIGVEPREIQTEQTRRLREKYGIPNDGGEA</sequence>
<evidence type="ECO:0000313" key="1">
    <source>
        <dbReference type="EMBL" id="TFY92988.1"/>
    </source>
</evidence>
<keyword evidence="2" id="KW-1185">Reference proteome</keyword>
<dbReference type="OrthoDB" id="7028781at2"/>
<dbReference type="AlphaFoldDB" id="A0A4Z0B447"/>
<reference evidence="1 2" key="1">
    <citation type="journal article" date="2019" name="Syst. Appl. Microbiol.">
        <title>New species of pathogenic Pseudomonas isolated from citrus in Tunisia: Proposal of Pseudomonas kairouanensis sp. nov. and Pseudomonas nabeulensis sp. nov.</title>
        <authorList>
            <person name="Oueslati M."/>
            <person name="Mulet M."/>
            <person name="Gomila M."/>
            <person name="Berge O."/>
            <person name="Hajlaoui M.R."/>
            <person name="Lalucat J."/>
            <person name="Sadfi-Zouaoui N."/>
            <person name="Garcia-Valdes E."/>
        </authorList>
    </citation>
    <scope>NUCLEOTIDE SEQUENCE [LARGE SCALE GENOMIC DNA]</scope>
    <source>
        <strain evidence="1 2">E10B</strain>
    </source>
</reference>
<organism evidence="1 2">
    <name type="scientific">Pseudomonas nabeulensis</name>
    <dbReference type="NCBI Taxonomy" id="2293833"/>
    <lineage>
        <taxon>Bacteria</taxon>
        <taxon>Pseudomonadati</taxon>
        <taxon>Pseudomonadota</taxon>
        <taxon>Gammaproteobacteria</taxon>
        <taxon>Pseudomonadales</taxon>
        <taxon>Pseudomonadaceae</taxon>
        <taxon>Pseudomonas</taxon>
    </lineage>
</organism>
<dbReference type="RefSeq" id="WP_135309194.1">
    <property type="nucleotide sequence ID" value="NZ_QUZT01000029.1"/>
</dbReference>
<protein>
    <submittedName>
        <fullName evidence="1">Uncharacterized protein</fullName>
    </submittedName>
</protein>
<dbReference type="EMBL" id="QUZT01000029">
    <property type="protein sequence ID" value="TFY92988.1"/>
    <property type="molecule type" value="Genomic_DNA"/>
</dbReference>
<proteinExistence type="predicted"/>